<accession>A0A2P2K346</accession>
<organism evidence="1">
    <name type="scientific">Rhizophora mucronata</name>
    <name type="common">Asiatic mangrove</name>
    <dbReference type="NCBI Taxonomy" id="61149"/>
    <lineage>
        <taxon>Eukaryota</taxon>
        <taxon>Viridiplantae</taxon>
        <taxon>Streptophyta</taxon>
        <taxon>Embryophyta</taxon>
        <taxon>Tracheophyta</taxon>
        <taxon>Spermatophyta</taxon>
        <taxon>Magnoliopsida</taxon>
        <taxon>eudicotyledons</taxon>
        <taxon>Gunneridae</taxon>
        <taxon>Pentapetalae</taxon>
        <taxon>rosids</taxon>
        <taxon>fabids</taxon>
        <taxon>Malpighiales</taxon>
        <taxon>Rhizophoraceae</taxon>
        <taxon>Rhizophora</taxon>
    </lineage>
</organism>
<reference evidence="1" key="1">
    <citation type="submission" date="2018-02" db="EMBL/GenBank/DDBJ databases">
        <title>Rhizophora mucronata_Transcriptome.</title>
        <authorList>
            <person name="Meera S.P."/>
            <person name="Sreeshan A."/>
            <person name="Augustine A."/>
        </authorList>
    </citation>
    <scope>NUCLEOTIDE SEQUENCE</scope>
    <source>
        <tissue evidence="1">Leaf</tissue>
    </source>
</reference>
<dbReference type="AlphaFoldDB" id="A0A2P2K346"/>
<sequence length="84" mass="10111">MISCHKFQETNIIKKNLQTRFNTSNAKPMHHLFHLFQYIYCSQRPLFHPSKSQKATNRQALPTKSRKRKINKIFFFLVCFLILL</sequence>
<dbReference type="EMBL" id="GGEC01019672">
    <property type="protein sequence ID" value="MBX00156.1"/>
    <property type="molecule type" value="Transcribed_RNA"/>
</dbReference>
<proteinExistence type="predicted"/>
<protein>
    <submittedName>
        <fullName evidence="1">Kelch repeat-containing protein At3g27220 isoform X1</fullName>
    </submittedName>
</protein>
<evidence type="ECO:0000313" key="1">
    <source>
        <dbReference type="EMBL" id="MBX00156.1"/>
    </source>
</evidence>
<name>A0A2P2K346_RHIMU</name>